<dbReference type="GO" id="GO:0000976">
    <property type="term" value="F:transcription cis-regulatory region binding"/>
    <property type="evidence" value="ECO:0007669"/>
    <property type="project" value="TreeGrafter"/>
</dbReference>
<dbReference type="PROSITE" id="PS51740">
    <property type="entry name" value="SPOVT_ABRB"/>
    <property type="match status" value="2"/>
</dbReference>
<evidence type="ECO:0000313" key="10">
    <source>
        <dbReference type="Proteomes" id="UP000823614"/>
    </source>
</evidence>
<dbReference type="AlphaFoldDB" id="A0A9D9E6U4"/>
<dbReference type="PANTHER" id="PTHR34701">
    <property type="entry name" value="TRANSCRIPTIONAL REGULATOR MRAZ"/>
    <property type="match status" value="1"/>
</dbReference>
<evidence type="ECO:0000256" key="3">
    <source>
        <dbReference type="ARBA" id="ARBA00022737"/>
    </source>
</evidence>
<evidence type="ECO:0000259" key="8">
    <source>
        <dbReference type="PROSITE" id="PS51740"/>
    </source>
</evidence>
<name>A0A9D9E6U4_9LACO</name>
<evidence type="ECO:0000256" key="4">
    <source>
        <dbReference type="ARBA" id="ARBA00023015"/>
    </source>
</evidence>
<dbReference type="InterPro" id="IPR037914">
    <property type="entry name" value="SpoVT-AbrB_sf"/>
</dbReference>
<reference evidence="9" key="2">
    <citation type="journal article" date="2021" name="PeerJ">
        <title>Extensive microbial diversity within the chicken gut microbiome revealed by metagenomics and culture.</title>
        <authorList>
            <person name="Gilroy R."/>
            <person name="Ravi A."/>
            <person name="Getino M."/>
            <person name="Pursley I."/>
            <person name="Horton D.L."/>
            <person name="Alikhan N.F."/>
            <person name="Baker D."/>
            <person name="Gharbi K."/>
            <person name="Hall N."/>
            <person name="Watson M."/>
            <person name="Adriaenssens E.M."/>
            <person name="Foster-Nyarko E."/>
            <person name="Jarju S."/>
            <person name="Secka A."/>
            <person name="Antonio M."/>
            <person name="Oren A."/>
            <person name="Chaudhuri R.R."/>
            <person name="La Ragione R."/>
            <person name="Hildebrand F."/>
            <person name="Pallen M.J."/>
        </authorList>
    </citation>
    <scope>NUCLEOTIDE SEQUENCE</scope>
    <source>
        <strain evidence="9">C6-149</strain>
    </source>
</reference>
<dbReference type="InterPro" id="IPR035642">
    <property type="entry name" value="MraZ_N"/>
</dbReference>
<comment type="subcellular location">
    <subcellularLocation>
        <location evidence="7">Cytoplasm</location>
        <location evidence="7">Nucleoid</location>
    </subcellularLocation>
</comment>
<dbReference type="HAMAP" id="MF_01008">
    <property type="entry name" value="MraZ"/>
    <property type="match status" value="1"/>
</dbReference>
<dbReference type="PANTHER" id="PTHR34701:SF1">
    <property type="entry name" value="TRANSCRIPTIONAL REGULATOR MRAZ"/>
    <property type="match status" value="1"/>
</dbReference>
<dbReference type="InterPro" id="IPR003444">
    <property type="entry name" value="MraZ"/>
</dbReference>
<dbReference type="FunFam" id="3.40.1550.20:FF:000002">
    <property type="entry name" value="Transcriptional regulator MraZ"/>
    <property type="match status" value="1"/>
</dbReference>
<evidence type="ECO:0000256" key="7">
    <source>
        <dbReference type="HAMAP-Rule" id="MF_01008"/>
    </source>
</evidence>
<dbReference type="NCBIfam" id="TIGR00242">
    <property type="entry name" value="division/cell wall cluster transcriptional repressor MraZ"/>
    <property type="match status" value="1"/>
</dbReference>
<dbReference type="InterPro" id="IPR020603">
    <property type="entry name" value="MraZ_dom"/>
</dbReference>
<evidence type="ECO:0000256" key="1">
    <source>
        <dbReference type="ARBA" id="ARBA00013860"/>
    </source>
</evidence>
<sequence length="143" mass="16744">MFMGEFQHSIDSKGRVIIPSKFRNQLGSNCILTRGMDGCIFGYPEDVWRELEEKMKHLPLTKRDARAFSRFFYSGATECEFDKQGRVNIPSSLIKHAELDQNCILVGVSNRFEIWNLDNWHHYNDETEMNIEDIAESMEDFDL</sequence>
<dbReference type="InterPro" id="IPR007159">
    <property type="entry name" value="SpoVT-AbrB_dom"/>
</dbReference>
<gene>
    <name evidence="7 9" type="primary">mraZ</name>
    <name evidence="9" type="ORF">IAA89_01045</name>
</gene>
<dbReference type="Gene3D" id="3.40.1550.20">
    <property type="entry name" value="Transcriptional regulator MraZ domain"/>
    <property type="match status" value="1"/>
</dbReference>
<accession>A0A9D9E6U4</accession>
<dbReference type="EMBL" id="JADIMP010000021">
    <property type="protein sequence ID" value="MBO8441026.1"/>
    <property type="molecule type" value="Genomic_DNA"/>
</dbReference>
<comment type="subunit">
    <text evidence="7">Forms oligomers.</text>
</comment>
<feature type="domain" description="SpoVT-AbrB" evidence="8">
    <location>
        <begin position="5"/>
        <end position="47"/>
    </location>
</feature>
<keyword evidence="2 7" id="KW-0963">Cytoplasm</keyword>
<keyword evidence="6 7" id="KW-0804">Transcription</keyword>
<evidence type="ECO:0000256" key="5">
    <source>
        <dbReference type="ARBA" id="ARBA00023125"/>
    </source>
</evidence>
<protein>
    <recommendedName>
        <fullName evidence="1 7">Transcriptional regulator MraZ</fullName>
    </recommendedName>
</protein>
<evidence type="ECO:0000256" key="6">
    <source>
        <dbReference type="ARBA" id="ARBA00023163"/>
    </source>
</evidence>
<dbReference type="GO" id="GO:2000143">
    <property type="term" value="P:negative regulation of DNA-templated transcription initiation"/>
    <property type="evidence" value="ECO:0007669"/>
    <property type="project" value="TreeGrafter"/>
</dbReference>
<keyword evidence="5 7" id="KW-0238">DNA-binding</keyword>
<dbReference type="Pfam" id="PF02381">
    <property type="entry name" value="MraZ"/>
    <property type="match status" value="2"/>
</dbReference>
<evidence type="ECO:0000313" key="9">
    <source>
        <dbReference type="EMBL" id="MBO8441026.1"/>
    </source>
</evidence>
<keyword evidence="3" id="KW-0677">Repeat</keyword>
<evidence type="ECO:0000256" key="2">
    <source>
        <dbReference type="ARBA" id="ARBA00022490"/>
    </source>
</evidence>
<dbReference type="GO" id="GO:0005737">
    <property type="term" value="C:cytoplasm"/>
    <property type="evidence" value="ECO:0007669"/>
    <property type="project" value="UniProtKB-UniRule"/>
</dbReference>
<keyword evidence="4 7" id="KW-0805">Transcription regulation</keyword>
<dbReference type="InterPro" id="IPR038619">
    <property type="entry name" value="MraZ_sf"/>
</dbReference>
<organism evidence="9 10">
    <name type="scientific">Candidatus Gallilactobacillus intestinavium</name>
    <dbReference type="NCBI Taxonomy" id="2840838"/>
    <lineage>
        <taxon>Bacteria</taxon>
        <taxon>Bacillati</taxon>
        <taxon>Bacillota</taxon>
        <taxon>Bacilli</taxon>
        <taxon>Lactobacillales</taxon>
        <taxon>Lactobacillaceae</taxon>
        <taxon>Lactobacillaceae incertae sedis</taxon>
        <taxon>Candidatus Gallilactobacillus</taxon>
    </lineage>
</organism>
<dbReference type="GO" id="GO:0009295">
    <property type="term" value="C:nucleoid"/>
    <property type="evidence" value="ECO:0007669"/>
    <property type="project" value="UniProtKB-SubCell"/>
</dbReference>
<feature type="domain" description="SpoVT-AbrB" evidence="8">
    <location>
        <begin position="76"/>
        <end position="119"/>
    </location>
</feature>
<comment type="caution">
    <text evidence="9">The sequence shown here is derived from an EMBL/GenBank/DDBJ whole genome shotgun (WGS) entry which is preliminary data.</text>
</comment>
<comment type="similarity">
    <text evidence="7">Belongs to the MraZ family.</text>
</comment>
<dbReference type="SUPFAM" id="SSF89447">
    <property type="entry name" value="AbrB/MazE/MraZ-like"/>
    <property type="match status" value="1"/>
</dbReference>
<dbReference type="Proteomes" id="UP000823614">
    <property type="component" value="Unassembled WGS sequence"/>
</dbReference>
<dbReference type="CDD" id="cd16321">
    <property type="entry name" value="MraZ_C"/>
    <property type="match status" value="1"/>
</dbReference>
<proteinExistence type="inferred from homology"/>
<dbReference type="GO" id="GO:0003700">
    <property type="term" value="F:DNA-binding transcription factor activity"/>
    <property type="evidence" value="ECO:0007669"/>
    <property type="project" value="UniProtKB-UniRule"/>
</dbReference>
<dbReference type="InterPro" id="IPR035644">
    <property type="entry name" value="MraZ_C"/>
</dbReference>
<dbReference type="CDD" id="cd16320">
    <property type="entry name" value="MraZ_N"/>
    <property type="match status" value="1"/>
</dbReference>
<reference evidence="9" key="1">
    <citation type="submission" date="2020-10" db="EMBL/GenBank/DDBJ databases">
        <authorList>
            <person name="Gilroy R."/>
        </authorList>
    </citation>
    <scope>NUCLEOTIDE SEQUENCE</scope>
    <source>
        <strain evidence="9">C6-149</strain>
    </source>
</reference>